<accession>A0ABV8CS57</accession>
<dbReference type="SUPFAM" id="SSF48208">
    <property type="entry name" value="Six-hairpin glycosidases"/>
    <property type="match status" value="1"/>
</dbReference>
<name>A0ABV8CS57_9GAMM</name>
<reference evidence="4" key="1">
    <citation type="journal article" date="2019" name="Int. J. Syst. Evol. Microbiol.">
        <title>The Global Catalogue of Microorganisms (GCM) 10K type strain sequencing project: providing services to taxonomists for standard genome sequencing and annotation.</title>
        <authorList>
            <consortium name="The Broad Institute Genomics Platform"/>
            <consortium name="The Broad Institute Genome Sequencing Center for Infectious Disease"/>
            <person name="Wu L."/>
            <person name="Ma J."/>
        </authorList>
    </citation>
    <scope>NUCLEOTIDE SEQUENCE [LARGE SCALE GENOMIC DNA]</scope>
    <source>
        <strain evidence="4">CCUG 54939</strain>
    </source>
</reference>
<gene>
    <name evidence="3" type="ORF">ACFOSS_15450</name>
</gene>
<sequence length="496" mass="56815">MSPTHSRLRRRGLALLLVLFAPISQAELYDGQRWLNHVQQDLAPFWYRAASSIHDGRFATFLCNDGAVPSQAQLDGKQAGLCPELAQAPDWIKEGYPYQFTRMVSRQTFAYGVIFHLTGDPKALELARQGVTFLRQQALQADGNVIGRFRNGEGADKAEDRTSQDMAYAQLGLAFYYYLTRDAAVLKDIQRVHRFIFNHYHDPQQPRLTWYPASRKQGQQVELVAQLDQLNAYMVLLTPLLPKAEQQQWQQQMGWLADAIVRDFYYPTEQRFFGYIHDDSGRLPDARHADFGHTIKSFWMLYLVAKQRGDLMLQRFAEGGMHNILKRAYRQDLLKRLPLAQPIDPAHGDDLVGWWGNRDGQDGSAWWEYAELDQAATTLGLTEAAPRQYLYLTWPSWFASFVDVKHGEVWGGITDQGSVKVHLWKNGYHSLEHALVSYLGAQSFQHQPVQLYFAYPIQPGTNQPVYYFRGDILSSEALGHSPSGLPIWRIDAQQLH</sequence>
<evidence type="ECO:0000313" key="4">
    <source>
        <dbReference type="Proteomes" id="UP001595692"/>
    </source>
</evidence>
<evidence type="ECO:0000256" key="1">
    <source>
        <dbReference type="ARBA" id="ARBA00008558"/>
    </source>
</evidence>
<dbReference type="Proteomes" id="UP001595692">
    <property type="component" value="Unassembled WGS sequence"/>
</dbReference>
<dbReference type="PANTHER" id="PTHR15108">
    <property type="entry name" value="N-ACYLGLUCOSAMINE-2-EPIMERASE"/>
    <property type="match status" value="1"/>
</dbReference>
<dbReference type="InterPro" id="IPR008928">
    <property type="entry name" value="6-hairpin_glycosidase_sf"/>
</dbReference>
<dbReference type="EMBL" id="JBHSAF010000015">
    <property type="protein sequence ID" value="MFC3914844.1"/>
    <property type="molecule type" value="Genomic_DNA"/>
</dbReference>
<proteinExistence type="inferred from homology"/>
<dbReference type="Pfam" id="PF07221">
    <property type="entry name" value="GlcNAc_2-epim"/>
    <property type="match status" value="1"/>
</dbReference>
<evidence type="ECO:0000313" key="3">
    <source>
        <dbReference type="EMBL" id="MFC3914844.1"/>
    </source>
</evidence>
<dbReference type="RefSeq" id="WP_377154264.1">
    <property type="nucleotide sequence ID" value="NZ_JBHSAF010000015.1"/>
</dbReference>
<protein>
    <submittedName>
        <fullName evidence="3">AGE family epimerase/isomerase</fullName>
    </submittedName>
</protein>
<keyword evidence="4" id="KW-1185">Reference proteome</keyword>
<evidence type="ECO:0000256" key="2">
    <source>
        <dbReference type="ARBA" id="ARBA00023235"/>
    </source>
</evidence>
<dbReference type="InterPro" id="IPR010819">
    <property type="entry name" value="AGE/CE"/>
</dbReference>
<keyword evidence="2" id="KW-0413">Isomerase</keyword>
<comment type="similarity">
    <text evidence="1">Belongs to the N-acylglucosamine 2-epimerase family.</text>
</comment>
<dbReference type="InterPro" id="IPR012341">
    <property type="entry name" value="6hp_glycosidase-like_sf"/>
</dbReference>
<comment type="caution">
    <text evidence="3">The sequence shown here is derived from an EMBL/GenBank/DDBJ whole genome shotgun (WGS) entry which is preliminary data.</text>
</comment>
<dbReference type="Gene3D" id="1.50.10.10">
    <property type="match status" value="1"/>
</dbReference>
<organism evidence="3 4">
    <name type="scientific">Pseudaeromonas sharmana</name>
    <dbReference type="NCBI Taxonomy" id="328412"/>
    <lineage>
        <taxon>Bacteria</taxon>
        <taxon>Pseudomonadati</taxon>
        <taxon>Pseudomonadota</taxon>
        <taxon>Gammaproteobacteria</taxon>
        <taxon>Aeromonadales</taxon>
        <taxon>Aeromonadaceae</taxon>
        <taxon>Pseudaeromonas</taxon>
    </lineage>
</organism>